<gene>
    <name evidence="7" type="ORF">RBSH_01149</name>
</gene>
<feature type="region of interest" description="Disordered" evidence="4">
    <location>
        <begin position="159"/>
        <end position="181"/>
    </location>
</feature>
<protein>
    <submittedName>
        <fullName evidence="7">Type IV pilus assembly protein TapB</fullName>
    </submittedName>
</protein>
<feature type="domain" description="Type II secretion system protein GspE N-terminal" evidence="6">
    <location>
        <begin position="69"/>
        <end position="145"/>
    </location>
</feature>
<sequence length="366" mass="40208">MNLTSVDFNQPSVGWLDEMWGQLEDNSHEEEPLEEQLADQCGLTDESKLASVYASHYLLPLFEPPSGLAIPVDRRLQQCLPADFCEKHEVVPLAVQDHSLEVAIASPSALLLADEVRRLSGLQMRPLFARATVVRRACHELFGDLKPKPKNAEATATAAAVSTGETKNVKRQSIPQPPPVEKTVVASPMNLTAYDLKAAERLAWQKQLVADSGLTVYCGRKGLDKSPLARLWGVWSSQTHGRPASRWNPLQRESVESDPSVVIIPDLSSPTSAEVCLHSVLQGQRVFAVVHARDPVSAILRLRAWGQIGHSLAEQINLLIHQNGLSRSECRSIEIDDVRRSALASENDMGRLQKLFPSTGSFLCGP</sequence>
<reference evidence="7 8" key="1">
    <citation type="journal article" date="2013" name="Mar. Genomics">
        <title>Expression of sulfatases in Rhodopirellula baltica and the diversity of sulfatases in the genus Rhodopirellula.</title>
        <authorList>
            <person name="Wegner C.E."/>
            <person name="Richter-Heitmann T."/>
            <person name="Klindworth A."/>
            <person name="Klockow C."/>
            <person name="Richter M."/>
            <person name="Achstetter T."/>
            <person name="Glockner F.O."/>
            <person name="Harder J."/>
        </authorList>
    </citation>
    <scope>NUCLEOTIDE SEQUENCE [LARGE SCALE GENOMIC DNA]</scope>
    <source>
        <strain evidence="7 8">SH28</strain>
    </source>
</reference>
<evidence type="ECO:0000313" key="8">
    <source>
        <dbReference type="Proteomes" id="UP000007993"/>
    </source>
</evidence>
<evidence type="ECO:0000259" key="5">
    <source>
        <dbReference type="Pfam" id="PF00437"/>
    </source>
</evidence>
<dbReference type="PANTHER" id="PTHR30258:SF2">
    <property type="entry name" value="COMG OPERON PROTEIN 1"/>
    <property type="match status" value="1"/>
</dbReference>
<dbReference type="AlphaFoldDB" id="K5CI43"/>
<dbReference type="InterPro" id="IPR027417">
    <property type="entry name" value="P-loop_NTPase"/>
</dbReference>
<comment type="similarity">
    <text evidence="1">Belongs to the GSP E family.</text>
</comment>
<dbReference type="GO" id="GO:0005524">
    <property type="term" value="F:ATP binding"/>
    <property type="evidence" value="ECO:0007669"/>
    <property type="project" value="UniProtKB-KW"/>
</dbReference>
<evidence type="ECO:0000256" key="1">
    <source>
        <dbReference type="ARBA" id="ARBA00006611"/>
    </source>
</evidence>
<dbReference type="PANTHER" id="PTHR30258">
    <property type="entry name" value="TYPE II SECRETION SYSTEM PROTEIN GSPE-RELATED"/>
    <property type="match status" value="1"/>
</dbReference>
<evidence type="ECO:0000256" key="4">
    <source>
        <dbReference type="SAM" id="MobiDB-lite"/>
    </source>
</evidence>
<dbReference type="EMBL" id="AMCW01000022">
    <property type="protein sequence ID" value="EKK03700.1"/>
    <property type="molecule type" value="Genomic_DNA"/>
</dbReference>
<dbReference type="Proteomes" id="UP000007993">
    <property type="component" value="Unassembled WGS sequence"/>
</dbReference>
<evidence type="ECO:0000256" key="2">
    <source>
        <dbReference type="ARBA" id="ARBA00022741"/>
    </source>
</evidence>
<dbReference type="InterPro" id="IPR037257">
    <property type="entry name" value="T2SS_E_N_sf"/>
</dbReference>
<evidence type="ECO:0000259" key="6">
    <source>
        <dbReference type="Pfam" id="PF05157"/>
    </source>
</evidence>
<dbReference type="SUPFAM" id="SSF160246">
    <property type="entry name" value="EspE N-terminal domain-like"/>
    <property type="match status" value="1"/>
</dbReference>
<dbReference type="Gene3D" id="3.40.50.300">
    <property type="entry name" value="P-loop containing nucleotide triphosphate hydrolases"/>
    <property type="match status" value="1"/>
</dbReference>
<proteinExistence type="inferred from homology"/>
<feature type="compositionally biased region" description="Polar residues" evidence="4">
    <location>
        <begin position="163"/>
        <end position="174"/>
    </location>
</feature>
<dbReference type="GO" id="GO:0016887">
    <property type="term" value="F:ATP hydrolysis activity"/>
    <property type="evidence" value="ECO:0007669"/>
    <property type="project" value="TreeGrafter"/>
</dbReference>
<dbReference type="PATRIC" id="fig|993517.3.peg.1258"/>
<dbReference type="Pfam" id="PF05157">
    <property type="entry name" value="MshEN"/>
    <property type="match status" value="1"/>
</dbReference>
<dbReference type="RefSeq" id="WP_007331090.1">
    <property type="nucleotide sequence ID" value="NZ_AMCW01000022.1"/>
</dbReference>
<keyword evidence="3" id="KW-0067">ATP-binding</keyword>
<name>K5CI43_RHOBT</name>
<evidence type="ECO:0000256" key="3">
    <source>
        <dbReference type="ARBA" id="ARBA00022840"/>
    </source>
</evidence>
<dbReference type="InterPro" id="IPR001482">
    <property type="entry name" value="T2SS/T4SS_dom"/>
</dbReference>
<feature type="domain" description="Bacterial type II secretion system protein E" evidence="5">
    <location>
        <begin position="247"/>
        <end position="337"/>
    </location>
</feature>
<dbReference type="Pfam" id="PF00437">
    <property type="entry name" value="T2SSE"/>
    <property type="match status" value="1"/>
</dbReference>
<evidence type="ECO:0000313" key="7">
    <source>
        <dbReference type="EMBL" id="EKK03700.1"/>
    </source>
</evidence>
<dbReference type="InterPro" id="IPR007831">
    <property type="entry name" value="T2SS_GspE_N"/>
</dbReference>
<organism evidence="7 8">
    <name type="scientific">Rhodopirellula baltica SH28</name>
    <dbReference type="NCBI Taxonomy" id="993517"/>
    <lineage>
        <taxon>Bacteria</taxon>
        <taxon>Pseudomonadati</taxon>
        <taxon>Planctomycetota</taxon>
        <taxon>Planctomycetia</taxon>
        <taxon>Pirellulales</taxon>
        <taxon>Pirellulaceae</taxon>
        <taxon>Rhodopirellula</taxon>
    </lineage>
</organism>
<comment type="caution">
    <text evidence="7">The sequence shown here is derived from an EMBL/GenBank/DDBJ whole genome shotgun (WGS) entry which is preliminary data.</text>
</comment>
<accession>K5CI43</accession>
<dbReference type="Gene3D" id="3.30.300.160">
    <property type="entry name" value="Type II secretion system, protein E, N-terminal domain"/>
    <property type="match status" value="1"/>
</dbReference>
<dbReference type="GO" id="GO:0005886">
    <property type="term" value="C:plasma membrane"/>
    <property type="evidence" value="ECO:0007669"/>
    <property type="project" value="TreeGrafter"/>
</dbReference>
<keyword evidence="2" id="KW-0547">Nucleotide-binding</keyword>